<evidence type="ECO:0000313" key="6">
    <source>
        <dbReference type="EMBL" id="MFC7147029.1"/>
    </source>
</evidence>
<evidence type="ECO:0000256" key="2">
    <source>
        <dbReference type="ARBA" id="ARBA00022723"/>
    </source>
</evidence>
<dbReference type="Gene3D" id="3.20.20.370">
    <property type="entry name" value="Glycoside hydrolase/deacetylase"/>
    <property type="match status" value="1"/>
</dbReference>
<evidence type="ECO:0000256" key="3">
    <source>
        <dbReference type="ARBA" id="ARBA00022801"/>
    </source>
</evidence>
<dbReference type="CDD" id="cd10802">
    <property type="entry name" value="YdjC_TTHB029_like"/>
    <property type="match status" value="1"/>
</dbReference>
<keyword evidence="2" id="KW-0479">Metal-binding</keyword>
<dbReference type="PANTHER" id="PTHR31609">
    <property type="entry name" value="YDJC DEACETYLASE FAMILY MEMBER"/>
    <property type="match status" value="1"/>
</dbReference>
<dbReference type="RefSeq" id="WP_378046848.1">
    <property type="nucleotide sequence ID" value="NZ_JBHMDN010000012.1"/>
</dbReference>
<protein>
    <submittedName>
        <fullName evidence="6">Polysaccharide deacetylase family protein</fullName>
    </submittedName>
</protein>
<sequence length="305" mass="33706">MNTAQRLGYGKEEKLLIVNADDFGLCGSVNETIVELLASGAVCSATVMMCCSWSADAIARVLGTVPNADVGVHWTLTSEWPGYKWGPVCRTRPMITLAARGGWFPGTVAEIERTADPEEVRCELIAQTEAAIASGLSPTHADNHMASLYGLYSGKDLLSVVFDICAKYGLPFRLPRTLIPVGGRTIPAELQERAKRRVRQADDRGIVLPDYIVGPEYGLNEGDTYEAVKREGIALLRGLLPGVTEWIAHPAKSAPELTAFHGQPAKREMERRFWLDEDVRRITAEERIRFIGWRELQLLQKELSA</sequence>
<comment type="caution">
    <text evidence="6">The sequence shown here is derived from an EMBL/GenBank/DDBJ whole genome shotgun (WGS) entry which is preliminary data.</text>
</comment>
<dbReference type="PANTHER" id="PTHR31609:SF1">
    <property type="entry name" value="CARBOHYDRATE DEACETYLASE"/>
    <property type="match status" value="1"/>
</dbReference>
<keyword evidence="5" id="KW-0119">Carbohydrate metabolism</keyword>
<proteinExistence type="predicted"/>
<evidence type="ECO:0000256" key="1">
    <source>
        <dbReference type="ARBA" id="ARBA00001946"/>
    </source>
</evidence>
<dbReference type="InterPro" id="IPR006879">
    <property type="entry name" value="YdjC-like"/>
</dbReference>
<reference evidence="7" key="1">
    <citation type="journal article" date="2019" name="Int. J. Syst. Evol. Microbiol.">
        <title>The Global Catalogue of Microorganisms (GCM) 10K type strain sequencing project: providing services to taxonomists for standard genome sequencing and annotation.</title>
        <authorList>
            <consortium name="The Broad Institute Genomics Platform"/>
            <consortium name="The Broad Institute Genome Sequencing Center for Infectious Disease"/>
            <person name="Wu L."/>
            <person name="Ma J."/>
        </authorList>
    </citation>
    <scope>NUCLEOTIDE SEQUENCE [LARGE SCALE GENOMIC DNA]</scope>
    <source>
        <strain evidence="7">KCTC 12907</strain>
    </source>
</reference>
<evidence type="ECO:0000313" key="7">
    <source>
        <dbReference type="Proteomes" id="UP001596378"/>
    </source>
</evidence>
<comment type="cofactor">
    <cofactor evidence="1">
        <name>Mg(2+)</name>
        <dbReference type="ChEBI" id="CHEBI:18420"/>
    </cofactor>
</comment>
<dbReference type="SUPFAM" id="SSF88713">
    <property type="entry name" value="Glycoside hydrolase/deacetylase"/>
    <property type="match status" value="1"/>
</dbReference>
<dbReference type="EMBL" id="JBHTAI010000001">
    <property type="protein sequence ID" value="MFC7147029.1"/>
    <property type="molecule type" value="Genomic_DNA"/>
</dbReference>
<organism evidence="6 7">
    <name type="scientific">Cohnella cellulosilytica</name>
    <dbReference type="NCBI Taxonomy" id="986710"/>
    <lineage>
        <taxon>Bacteria</taxon>
        <taxon>Bacillati</taxon>
        <taxon>Bacillota</taxon>
        <taxon>Bacilli</taxon>
        <taxon>Bacillales</taxon>
        <taxon>Paenibacillaceae</taxon>
        <taxon>Cohnella</taxon>
    </lineage>
</organism>
<keyword evidence="4" id="KW-0460">Magnesium</keyword>
<gene>
    <name evidence="6" type="ORF">ACFQMJ_00665</name>
</gene>
<dbReference type="InterPro" id="IPR011330">
    <property type="entry name" value="Glyco_hydro/deAcase_b/a-brl"/>
</dbReference>
<evidence type="ECO:0000256" key="5">
    <source>
        <dbReference type="ARBA" id="ARBA00023277"/>
    </source>
</evidence>
<dbReference type="Proteomes" id="UP001596378">
    <property type="component" value="Unassembled WGS sequence"/>
</dbReference>
<keyword evidence="3" id="KW-0378">Hydrolase</keyword>
<evidence type="ECO:0000256" key="4">
    <source>
        <dbReference type="ARBA" id="ARBA00022842"/>
    </source>
</evidence>
<dbReference type="Pfam" id="PF04794">
    <property type="entry name" value="YdjC"/>
    <property type="match status" value="1"/>
</dbReference>
<keyword evidence="7" id="KW-1185">Reference proteome</keyword>
<accession>A0ABW2F4U7</accession>
<name>A0ABW2F4U7_9BACL</name>